<dbReference type="GeneID" id="5547009"/>
<feature type="region of interest" description="Disordered" evidence="1">
    <location>
        <begin position="651"/>
        <end position="689"/>
    </location>
</feature>
<dbReference type="OrthoDB" id="4068213at2759"/>
<evidence type="ECO:0000313" key="4">
    <source>
        <dbReference type="Proteomes" id="UP000000267"/>
    </source>
</evidence>
<dbReference type="Pfam" id="PF06687">
    <property type="entry name" value="SUR7"/>
    <property type="match status" value="1"/>
</dbReference>
<dbReference type="PANTHER" id="PTHR28019">
    <property type="entry name" value="CELL MEMBRANE PROTEIN YLR413W-RELATED"/>
    <property type="match status" value="1"/>
</dbReference>
<dbReference type="eggNOG" id="ENOG502QVQ9">
    <property type="taxonomic scope" value="Eukaryota"/>
</dbReference>
<dbReference type="InParanoid" id="A7TGC9"/>
<evidence type="ECO:0000256" key="2">
    <source>
        <dbReference type="SAM" id="Phobius"/>
    </source>
</evidence>
<dbReference type="SUPFAM" id="SSF48371">
    <property type="entry name" value="ARM repeat"/>
    <property type="match status" value="1"/>
</dbReference>
<proteinExistence type="predicted"/>
<feature type="transmembrane region" description="Helical" evidence="2">
    <location>
        <begin position="9"/>
        <end position="31"/>
    </location>
</feature>
<feature type="transmembrane region" description="Helical" evidence="2">
    <location>
        <begin position="531"/>
        <end position="553"/>
    </location>
</feature>
<keyword evidence="4" id="KW-1185">Reference proteome</keyword>
<evidence type="ECO:0000313" key="3">
    <source>
        <dbReference type="EMBL" id="EDO18699.1"/>
    </source>
</evidence>
<dbReference type="GO" id="GO:0051285">
    <property type="term" value="C:cell cortex of cell tip"/>
    <property type="evidence" value="ECO:0007669"/>
    <property type="project" value="TreeGrafter"/>
</dbReference>
<dbReference type="RefSeq" id="XP_001646557.1">
    <property type="nucleotide sequence ID" value="XM_001646507.1"/>
</dbReference>
<dbReference type="OMA" id="GEADIKH"/>
<keyword evidence="2" id="KW-1133">Transmembrane helix</keyword>
<dbReference type="AlphaFoldDB" id="A7TGC9"/>
<name>A7TGC9_VANPO</name>
<accession>A7TGC9</accession>
<gene>
    <name evidence="3" type="ORF">Kpol_1055p56</name>
</gene>
<feature type="compositionally biased region" description="Polar residues" evidence="1">
    <location>
        <begin position="668"/>
        <end position="689"/>
    </location>
</feature>
<feature type="transmembrane region" description="Helical" evidence="2">
    <location>
        <begin position="565"/>
        <end position="590"/>
    </location>
</feature>
<protein>
    <submittedName>
        <fullName evidence="3">Uncharacterized protein</fullName>
    </submittedName>
</protein>
<evidence type="ECO:0000256" key="1">
    <source>
        <dbReference type="SAM" id="MobiDB-lite"/>
    </source>
</evidence>
<dbReference type="Proteomes" id="UP000000267">
    <property type="component" value="Unassembled WGS sequence"/>
</dbReference>
<dbReference type="InterPro" id="IPR009571">
    <property type="entry name" value="SUR7/Rim9-like_fungi"/>
</dbReference>
<dbReference type="FunCoup" id="A7TGC9">
    <property type="interactions" value="49"/>
</dbReference>
<feature type="transmembrane region" description="Helical" evidence="2">
    <location>
        <begin position="610"/>
        <end position="633"/>
    </location>
</feature>
<dbReference type="GO" id="GO:0005886">
    <property type="term" value="C:plasma membrane"/>
    <property type="evidence" value="ECO:0007669"/>
    <property type="project" value="InterPro"/>
</dbReference>
<keyword evidence="2" id="KW-0472">Membrane</keyword>
<dbReference type="PhylomeDB" id="A7TGC9"/>
<feature type="compositionally biased region" description="Low complexity" evidence="1">
    <location>
        <begin position="656"/>
        <end position="667"/>
    </location>
</feature>
<dbReference type="EMBL" id="DS480386">
    <property type="protein sequence ID" value="EDO18699.1"/>
    <property type="molecule type" value="Genomic_DNA"/>
</dbReference>
<dbReference type="PANTHER" id="PTHR28019:SF2">
    <property type="entry name" value="CELL MEMBRANE PROTEIN YLR413W-RELATED"/>
    <property type="match status" value="1"/>
</dbReference>
<dbReference type="GO" id="GO:0031505">
    <property type="term" value="P:fungal-type cell wall organization"/>
    <property type="evidence" value="ECO:0007669"/>
    <property type="project" value="TreeGrafter"/>
</dbReference>
<dbReference type="InterPro" id="IPR052413">
    <property type="entry name" value="SUR7_domain"/>
</dbReference>
<reference evidence="3 4" key="1">
    <citation type="journal article" date="2007" name="Proc. Natl. Acad. Sci. U.S.A.">
        <title>Independent sorting-out of thousands of duplicated gene pairs in two yeast species descended from a whole-genome duplication.</title>
        <authorList>
            <person name="Scannell D.R."/>
            <person name="Frank A.C."/>
            <person name="Conant G.C."/>
            <person name="Byrne K.P."/>
            <person name="Woolfit M."/>
            <person name="Wolfe K.H."/>
        </authorList>
    </citation>
    <scope>NUCLEOTIDE SEQUENCE [LARGE SCALE GENOMIC DNA]</scope>
    <source>
        <strain evidence="4">ATCC 22028 / DSM 70294 / BCRC 21397 / CBS 2163 / NBRC 10782 / NRRL Y-8283 / UCD 57-17</strain>
    </source>
</reference>
<dbReference type="KEGG" id="vpo:Kpol_1055p56"/>
<keyword evidence="2" id="KW-0812">Transmembrane</keyword>
<dbReference type="InterPro" id="IPR016024">
    <property type="entry name" value="ARM-type_fold"/>
</dbReference>
<organism evidence="4">
    <name type="scientific">Vanderwaltozyma polyspora (strain ATCC 22028 / DSM 70294 / BCRC 21397 / CBS 2163 / NBRC 10782 / NRRL Y-8283 / UCD 57-17)</name>
    <name type="common">Kluyveromyces polysporus</name>
    <dbReference type="NCBI Taxonomy" id="436907"/>
    <lineage>
        <taxon>Eukaryota</taxon>
        <taxon>Fungi</taxon>
        <taxon>Dikarya</taxon>
        <taxon>Ascomycota</taxon>
        <taxon>Saccharomycotina</taxon>
        <taxon>Saccharomycetes</taxon>
        <taxon>Saccharomycetales</taxon>
        <taxon>Saccharomycetaceae</taxon>
        <taxon>Vanderwaltozyma</taxon>
    </lineage>
</organism>
<dbReference type="HOGENOM" id="CLU_402815_0_0_1"/>
<sequence>MVSLLGRRAWLVVCLICYLAATIMTIVAISGSTNNTSSSRNIYIGSADISHINVSKVVPQVAPLLTVLGTAVTAPNATLDSVFGALKNIADTEALTPLLMLLSTASNVSATLQSLTALAPLAVQGNSTLVSTQIANVQGLLNLSTSANETLMGLEELIQTTLSSNSTESAMAQQTALTLLAQSNNVTGSTEALLGLNSLNSTEKQLLSPVFEIVNNSTNQTVTFGAFAVLMNTTIPQGFQSALESVTDMSSLNATLALLSSGAPSDLKPAVAALGALVGVSRTPLDTLTVLAGLYSRGLTTASWAKASFASLTELLTYAKNTTEVLVAVESLSAITDSTSTTNELQALEMILSSSSDPSKTLSYLIQLASVLTSDTSLTQYIPYLFTLIAASSDPIVTIDSLIIVVEWASQNAATFAPLIAILAEAASVEPISSEEFMNITPALLEYLGIPFSFRLSFFSLCKEFGNHTQQCTHMHPVQNFDFRNIIYDALLESEFDPYLKALNITADDLYLEGRLLRREHEYVPSIKATLAMSILFFLTSFVAMFIMGWLMFKPYHSNLTWLCINIYCCFVSIFAGLSATIPSAIVGIIKRGSAYDRYNVIFKHGSAYYGLIWTSFCIVFLSGVSIIALWWLSRGGDTYSESGVGYYDDEKMPPNVNVNSNDESSSTASDGNNEKVNTNAQQNVVTEH</sequence>